<name>A0A6J4LDE8_9ACTN</name>
<proteinExistence type="predicted"/>
<sequence length="215" mass="21692">TGAGAFVDRLTGAGALAAFLTGAGAFVDRLTGAGALAAFLTGAGAFVDRLTGAGALVAFLTGAGAFSTRRTGAGAFSTRRTGAGAFSTRRTGAGAVVERFGAGATASPPRPRTLSVSALLPLPLARTAAEVDVVHAAPQSVVAEAEPGSSTMLASSPAASAPPRTDRAGVVMVAPVPGDLRDKRPPVDEIDGSCRSRQRRVRREPQRRKPDIHAH</sequence>
<gene>
    <name evidence="2" type="ORF">AVDCRST_MAG16-1207</name>
</gene>
<evidence type="ECO:0000256" key="1">
    <source>
        <dbReference type="SAM" id="MobiDB-lite"/>
    </source>
</evidence>
<protein>
    <submittedName>
        <fullName evidence="2">Uncharacterized protein</fullName>
    </submittedName>
</protein>
<evidence type="ECO:0000313" key="2">
    <source>
        <dbReference type="EMBL" id="CAA9329458.1"/>
    </source>
</evidence>
<reference evidence="2" key="1">
    <citation type="submission" date="2020-02" db="EMBL/GenBank/DDBJ databases">
        <authorList>
            <person name="Meier V. D."/>
        </authorList>
    </citation>
    <scope>NUCLEOTIDE SEQUENCE</scope>
    <source>
        <strain evidence="2">AVDCRST_MAG16</strain>
    </source>
</reference>
<accession>A0A6J4LDE8</accession>
<feature type="compositionally biased region" description="Basic and acidic residues" evidence="1">
    <location>
        <begin position="203"/>
        <end position="215"/>
    </location>
</feature>
<feature type="compositionally biased region" description="Low complexity" evidence="1">
    <location>
        <begin position="154"/>
        <end position="163"/>
    </location>
</feature>
<organism evidence="2">
    <name type="scientific">uncultured Frankineae bacterium</name>
    <dbReference type="NCBI Taxonomy" id="437475"/>
    <lineage>
        <taxon>Bacteria</taxon>
        <taxon>Bacillati</taxon>
        <taxon>Actinomycetota</taxon>
        <taxon>Actinomycetes</taxon>
        <taxon>Frankiales</taxon>
        <taxon>environmental samples</taxon>
    </lineage>
</organism>
<feature type="region of interest" description="Disordered" evidence="1">
    <location>
        <begin position="146"/>
        <end position="215"/>
    </location>
</feature>
<dbReference type="AlphaFoldDB" id="A0A6J4LDE8"/>
<dbReference type="EMBL" id="CADCUE010000104">
    <property type="protein sequence ID" value="CAA9329458.1"/>
    <property type="molecule type" value="Genomic_DNA"/>
</dbReference>
<feature type="non-terminal residue" evidence="2">
    <location>
        <position position="1"/>
    </location>
</feature>